<evidence type="ECO:0000313" key="3">
    <source>
        <dbReference type="EMBL" id="PZA17008.1"/>
    </source>
</evidence>
<evidence type="ECO:0000256" key="1">
    <source>
        <dbReference type="SAM" id="MobiDB-lite"/>
    </source>
</evidence>
<name>A0A323V9U4_9RHOO</name>
<dbReference type="Pfam" id="PF13699">
    <property type="entry name" value="eCIS_core"/>
    <property type="match status" value="1"/>
</dbReference>
<evidence type="ECO:0000313" key="4">
    <source>
        <dbReference type="Proteomes" id="UP000248259"/>
    </source>
</evidence>
<dbReference type="Proteomes" id="UP000248259">
    <property type="component" value="Unassembled WGS sequence"/>
</dbReference>
<protein>
    <recommendedName>
        <fullName evidence="2">eCIS core domain-containing protein</fullName>
    </recommendedName>
</protein>
<feature type="domain" description="eCIS core" evidence="2">
    <location>
        <begin position="136"/>
        <end position="213"/>
    </location>
</feature>
<dbReference type="EMBL" id="QKOE01000004">
    <property type="protein sequence ID" value="PZA17008.1"/>
    <property type="molecule type" value="Genomic_DNA"/>
</dbReference>
<accession>A0A323V9U4</accession>
<proteinExistence type="predicted"/>
<feature type="region of interest" description="Disordered" evidence="1">
    <location>
        <begin position="1168"/>
        <end position="1188"/>
    </location>
</feature>
<dbReference type="OrthoDB" id="7387101at2"/>
<reference evidence="3 4" key="1">
    <citation type="submission" date="2018-06" db="EMBL/GenBank/DDBJ databases">
        <title>Azoarcus communis strain SWub3 genome.</title>
        <authorList>
            <person name="Zorraquino Salvo V."/>
            <person name="Toubiana D."/>
            <person name="Blumwald E."/>
        </authorList>
    </citation>
    <scope>NUCLEOTIDE SEQUENCE [LARGE SCALE GENOMIC DNA]</scope>
    <source>
        <strain evidence="3 4">SWub3</strain>
    </source>
</reference>
<feature type="region of interest" description="Disordered" evidence="1">
    <location>
        <begin position="1"/>
        <end position="56"/>
    </location>
</feature>
<feature type="compositionally biased region" description="Low complexity" evidence="1">
    <location>
        <begin position="15"/>
        <end position="25"/>
    </location>
</feature>
<dbReference type="AlphaFoldDB" id="A0A323V9U4"/>
<keyword evidence="4" id="KW-1185">Reference proteome</keyword>
<organism evidence="3 4">
    <name type="scientific">Parazoarcus communis SWub3 = DSM 12120</name>
    <dbReference type="NCBI Taxonomy" id="1121029"/>
    <lineage>
        <taxon>Bacteria</taxon>
        <taxon>Pseudomonadati</taxon>
        <taxon>Pseudomonadota</taxon>
        <taxon>Betaproteobacteria</taxon>
        <taxon>Rhodocyclales</taxon>
        <taxon>Zoogloeaceae</taxon>
        <taxon>Parazoarcus</taxon>
    </lineage>
</organism>
<dbReference type="RefSeq" id="WP_110523653.1">
    <property type="nucleotide sequence ID" value="NZ_QKOE01000004.1"/>
</dbReference>
<evidence type="ECO:0000259" key="2">
    <source>
        <dbReference type="Pfam" id="PF13699"/>
    </source>
</evidence>
<dbReference type="InterPro" id="IPR025295">
    <property type="entry name" value="eCIS_core_dom"/>
</dbReference>
<feature type="compositionally biased region" description="Low complexity" evidence="1">
    <location>
        <begin position="40"/>
        <end position="50"/>
    </location>
</feature>
<gene>
    <name evidence="3" type="ORF">DNK49_07115</name>
</gene>
<comment type="caution">
    <text evidence="3">The sequence shown here is derived from an EMBL/GenBank/DDBJ whole genome shotgun (WGS) entry which is preliminary data.</text>
</comment>
<sequence length="1188" mass="125812">MSTAPPVADKRPDTAAPAPQGAQPAWHEQHADNASLKRSPAAAEPQPEARQAAEARLDRLAVRARLPMSQPGDAVEREADALADQVMRTPAGDGITPPAADMQETLARQARMDDDETMAAPTVPAEALSGLGAGQPLAAETRAWFEPRFGRDLGHVRIHDDAAADRAAQAASARAFAHGSDIVFASGEYQPDTSAGRHLLAHELAHVLQQDAGAVALMRTPNDEAASAEPADPAAAARVAAARRELERFVVPVSKRRHGAVYQQWLSSNALRHGPDYDRDANPPAQISQWEAQLAGYESNPTWTRHFSRINLSPDTSNPQRIRFGTALSEPRSFSDWVGYFKRPQWNHGGQWLRHRLEVDHIVELQAAGWPGNAAGDTVQNYELLDKSTNASAGGTIYSGLRSKMRALLAAEQGLRPEQIPLRPRPGSSGDDAETELKQRGVVFTSVEGGSVGDRRGGGARSDANSEYWVLAELQAGEHLAAIQAAPAAASPSGTAASFVLLSAGEGLEIGRFATRDGLAANVSGPASRRLASMRISALQLSDPDYGNAAPGTPIGTLAAVWQLPPGITPASETVSLPILKATGGQFNGYLQMPGTMTAEAESLSEIEFRELGVDAGGVNAIGTLRPSLPLLENQSLDVSWVHEDIRFGKTFSAEQLTLTVPGLSIDGASITVFHDRNGFGAEGRIDFSLAHLGIGALTIGVDARRRFSAEGSLDIDSRHFDEANLNLWYREGAFGGRGRIAITQAGRIRGLNSARVEIEADARRIRASGEAQPAIPGVQQAGLSAEYSVDNGLVVGGTLQVAEIPGIRQGSVRAELRKREGEDGSGWRVRAEGQALPALPGIDSAISITYDDGAFDGRITANYRRSIFSGEVTVGLTNRPVNADGEIAGDQPPEGAGTLSIYGGGTVTARITDWLQGGVGIRLRPGGDILISGRIGIPAPVTVFDQYPPPARARRTLFSMPTVSIPLVGIAVGSTVVGLALTINGSVTGRAHVGPGRLTETELRIDDFNPAEPDSLHISGNAAFNLPAEAGVGAQLDAGLTLGAAIVSATAGLSASAEALVRADVSPRVDLDWRPATGLHLHAALDTSLTPKLAFSLNGYAEVTANALVTTFSLWRKDWNLARREIGSNLALGMHVPVDYYSDGRGVVFDPDRVSFRVPSLNADTFDQLLNHEPGGSERVERDERRA</sequence>
<feature type="compositionally biased region" description="Basic and acidic residues" evidence="1">
    <location>
        <begin position="1176"/>
        <end position="1188"/>
    </location>
</feature>